<reference evidence="1 2" key="1">
    <citation type="submission" date="2024-11" db="EMBL/GenBank/DDBJ databases">
        <title>Chromosome-level genome assembly of the freshwater bivalve Anodonta woodiana.</title>
        <authorList>
            <person name="Chen X."/>
        </authorList>
    </citation>
    <scope>NUCLEOTIDE SEQUENCE [LARGE SCALE GENOMIC DNA]</scope>
    <source>
        <strain evidence="1">MN2024</strain>
        <tissue evidence="1">Gills</tissue>
    </source>
</reference>
<evidence type="ECO:0000313" key="2">
    <source>
        <dbReference type="Proteomes" id="UP001634394"/>
    </source>
</evidence>
<name>A0ABD3WND3_SINWO</name>
<dbReference type="EMBL" id="JBJQND010000005">
    <property type="protein sequence ID" value="KAL3875495.1"/>
    <property type="molecule type" value="Genomic_DNA"/>
</dbReference>
<keyword evidence="2" id="KW-1185">Reference proteome</keyword>
<organism evidence="1 2">
    <name type="scientific">Sinanodonta woodiana</name>
    <name type="common">Chinese pond mussel</name>
    <name type="synonym">Anodonta woodiana</name>
    <dbReference type="NCBI Taxonomy" id="1069815"/>
    <lineage>
        <taxon>Eukaryota</taxon>
        <taxon>Metazoa</taxon>
        <taxon>Spiralia</taxon>
        <taxon>Lophotrochozoa</taxon>
        <taxon>Mollusca</taxon>
        <taxon>Bivalvia</taxon>
        <taxon>Autobranchia</taxon>
        <taxon>Heteroconchia</taxon>
        <taxon>Palaeoheterodonta</taxon>
        <taxon>Unionida</taxon>
        <taxon>Unionoidea</taxon>
        <taxon>Unionidae</taxon>
        <taxon>Unioninae</taxon>
        <taxon>Sinanodonta</taxon>
    </lineage>
</organism>
<comment type="caution">
    <text evidence="1">The sequence shown here is derived from an EMBL/GenBank/DDBJ whole genome shotgun (WGS) entry which is preliminary data.</text>
</comment>
<protein>
    <recommendedName>
        <fullName evidence="3">Transposase</fullName>
    </recommendedName>
</protein>
<accession>A0ABD3WND3</accession>
<dbReference type="AlphaFoldDB" id="A0ABD3WND3"/>
<gene>
    <name evidence="1" type="ORF">ACJMK2_033441</name>
</gene>
<evidence type="ECO:0008006" key="3">
    <source>
        <dbReference type="Google" id="ProtNLM"/>
    </source>
</evidence>
<dbReference type="Proteomes" id="UP001634394">
    <property type="component" value="Unassembled WGS sequence"/>
</dbReference>
<evidence type="ECO:0000313" key="1">
    <source>
        <dbReference type="EMBL" id="KAL3875495.1"/>
    </source>
</evidence>
<sequence length="102" mass="12249">MYKLLRKVFALPLLPAEDIPPSFEELQRRVNSEAVNVQSFLRYVEDTWIHNDIWTVDSWSVYGRSIRTNNDVEGWHNRLNRRVRKGNLPFYLLITLLYKEAR</sequence>
<proteinExistence type="predicted"/>